<keyword evidence="2" id="KW-0812">Transmembrane</keyword>
<proteinExistence type="predicted"/>
<name>A0AAD2F446_9RALS</name>
<organism evidence="4 5">
    <name type="scientific">Ralstonia thomasii</name>
    <dbReference type="NCBI Taxonomy" id="3058596"/>
    <lineage>
        <taxon>Bacteria</taxon>
        <taxon>Pseudomonadati</taxon>
        <taxon>Pseudomonadota</taxon>
        <taxon>Betaproteobacteria</taxon>
        <taxon>Burkholderiales</taxon>
        <taxon>Burkholderiaceae</taxon>
        <taxon>Ralstonia</taxon>
    </lineage>
</organism>
<accession>A0AAD2F446</accession>
<dbReference type="EMBL" id="CATZAR010000004">
    <property type="protein sequence ID" value="CAJ0791724.1"/>
    <property type="molecule type" value="Genomic_DNA"/>
</dbReference>
<reference evidence="4 6" key="1">
    <citation type="submission" date="2023-07" db="EMBL/GenBank/DDBJ databases">
        <authorList>
            <person name="Peeters C."/>
        </authorList>
    </citation>
    <scope>NUCLEOTIDE SEQUENCE</scope>
    <source>
        <strain evidence="3 6">LMG 18095</strain>
        <strain evidence="4">R-77560</strain>
    </source>
</reference>
<protein>
    <submittedName>
        <fullName evidence="4">Uncharacterized protein</fullName>
    </submittedName>
</protein>
<dbReference type="RefSeq" id="WP_012435064.1">
    <property type="nucleotide sequence ID" value="NZ_CATWDO010000007.1"/>
</dbReference>
<evidence type="ECO:0000313" key="4">
    <source>
        <dbReference type="EMBL" id="CAJ0793277.1"/>
    </source>
</evidence>
<keyword evidence="2" id="KW-1133">Transmembrane helix</keyword>
<dbReference type="Proteomes" id="UP001189756">
    <property type="component" value="Unassembled WGS sequence"/>
</dbReference>
<keyword evidence="6" id="KW-1185">Reference proteome</keyword>
<keyword evidence="2" id="KW-0472">Membrane</keyword>
<evidence type="ECO:0000313" key="3">
    <source>
        <dbReference type="EMBL" id="CAJ0791724.1"/>
    </source>
</evidence>
<gene>
    <name evidence="3" type="ORF">LMG18095_02215</name>
    <name evidence="4" type="ORF">R77560_02425</name>
</gene>
<sequence>MPVCHHVKRQHGAILLESLVALAVLSLCAAGTLTALERMETASQSLRQLSTDVRTQNNGVESANVH</sequence>
<dbReference type="EMBL" id="CATZAZ010000004">
    <property type="protein sequence ID" value="CAJ0793277.1"/>
    <property type="molecule type" value="Genomic_DNA"/>
</dbReference>
<dbReference type="AlphaFoldDB" id="A0AAD2F446"/>
<evidence type="ECO:0000256" key="1">
    <source>
        <dbReference type="SAM" id="MobiDB-lite"/>
    </source>
</evidence>
<comment type="caution">
    <text evidence="4">The sequence shown here is derived from an EMBL/GenBank/DDBJ whole genome shotgun (WGS) entry which is preliminary data.</text>
</comment>
<feature type="region of interest" description="Disordered" evidence="1">
    <location>
        <begin position="47"/>
        <end position="66"/>
    </location>
</feature>
<evidence type="ECO:0000313" key="6">
    <source>
        <dbReference type="Proteomes" id="UP001189773"/>
    </source>
</evidence>
<evidence type="ECO:0000313" key="5">
    <source>
        <dbReference type="Proteomes" id="UP001189756"/>
    </source>
</evidence>
<dbReference type="Proteomes" id="UP001189773">
    <property type="component" value="Unassembled WGS sequence"/>
</dbReference>
<evidence type="ECO:0000256" key="2">
    <source>
        <dbReference type="SAM" id="Phobius"/>
    </source>
</evidence>
<feature type="transmembrane region" description="Helical" evidence="2">
    <location>
        <begin position="12"/>
        <end position="36"/>
    </location>
</feature>